<dbReference type="InterPro" id="IPR037104">
    <property type="entry name" value="Annexin_sf"/>
</dbReference>
<evidence type="ECO:0000256" key="1">
    <source>
        <dbReference type="ARBA" id="ARBA00022737"/>
    </source>
</evidence>
<keyword evidence="3" id="KW-0041">Annexin</keyword>
<dbReference type="GO" id="GO:0009409">
    <property type="term" value="P:response to cold"/>
    <property type="evidence" value="ECO:0007669"/>
    <property type="project" value="TreeGrafter"/>
</dbReference>
<dbReference type="GO" id="GO:0009408">
    <property type="term" value="P:response to heat"/>
    <property type="evidence" value="ECO:0007669"/>
    <property type="project" value="TreeGrafter"/>
</dbReference>
<dbReference type="PANTHER" id="PTHR10502:SF190">
    <property type="entry name" value="OS09G0453300 PROTEIN"/>
    <property type="match status" value="1"/>
</dbReference>
<evidence type="ECO:0000313" key="6">
    <source>
        <dbReference type="Proteomes" id="UP000631114"/>
    </source>
</evidence>
<dbReference type="Proteomes" id="UP000631114">
    <property type="component" value="Unassembled WGS sequence"/>
</dbReference>
<proteinExistence type="predicted"/>
<evidence type="ECO:0000256" key="3">
    <source>
        <dbReference type="ARBA" id="ARBA00023216"/>
    </source>
</evidence>
<dbReference type="Pfam" id="PF00191">
    <property type="entry name" value="Annexin"/>
    <property type="match status" value="3"/>
</dbReference>
<dbReference type="GO" id="GO:0005509">
    <property type="term" value="F:calcium ion binding"/>
    <property type="evidence" value="ECO:0007669"/>
    <property type="project" value="InterPro"/>
</dbReference>
<dbReference type="PRINTS" id="PR00196">
    <property type="entry name" value="ANNEXIN"/>
</dbReference>
<dbReference type="SUPFAM" id="SSF47874">
    <property type="entry name" value="Annexin"/>
    <property type="match status" value="1"/>
</dbReference>
<dbReference type="SMART" id="SM00335">
    <property type="entry name" value="ANX"/>
    <property type="match status" value="3"/>
</dbReference>
<dbReference type="InterPro" id="IPR001464">
    <property type="entry name" value="Annexin"/>
</dbReference>
<keyword evidence="4" id="KW-0111">Calcium/phospholipid-binding</keyword>
<dbReference type="EMBL" id="JADFTS010000008">
    <property type="protein sequence ID" value="KAF9592285.1"/>
    <property type="molecule type" value="Genomic_DNA"/>
</dbReference>
<gene>
    <name evidence="5" type="ORF">IFM89_013511</name>
</gene>
<evidence type="ECO:0000256" key="4">
    <source>
        <dbReference type="ARBA" id="ARBA00023302"/>
    </source>
</evidence>
<accession>A0A835LF14</accession>
<evidence type="ECO:0000256" key="2">
    <source>
        <dbReference type="ARBA" id="ARBA00022837"/>
    </source>
</evidence>
<dbReference type="GO" id="GO:0005544">
    <property type="term" value="F:calcium-dependent phospholipid binding"/>
    <property type="evidence" value="ECO:0007669"/>
    <property type="project" value="UniProtKB-KW"/>
</dbReference>
<dbReference type="PANTHER" id="PTHR10502">
    <property type="entry name" value="ANNEXIN"/>
    <property type="match status" value="1"/>
</dbReference>
<dbReference type="PROSITE" id="PS51897">
    <property type="entry name" value="ANNEXIN_2"/>
    <property type="match status" value="3"/>
</dbReference>
<dbReference type="GO" id="GO:0009414">
    <property type="term" value="P:response to water deprivation"/>
    <property type="evidence" value="ECO:0007669"/>
    <property type="project" value="TreeGrafter"/>
</dbReference>
<dbReference type="Gene3D" id="1.10.220.10">
    <property type="entry name" value="Annexin"/>
    <property type="match status" value="3"/>
</dbReference>
<dbReference type="OrthoDB" id="37886at2759"/>
<dbReference type="AlphaFoldDB" id="A0A835LF14"/>
<dbReference type="FunFam" id="1.10.220.10:FF:000002">
    <property type="entry name" value="Annexin"/>
    <property type="match status" value="1"/>
</dbReference>
<dbReference type="GO" id="GO:0001786">
    <property type="term" value="F:phosphatidylserine binding"/>
    <property type="evidence" value="ECO:0007669"/>
    <property type="project" value="TreeGrafter"/>
</dbReference>
<name>A0A835LF14_9MAGN</name>
<keyword evidence="2" id="KW-0106">Calcium</keyword>
<comment type="caution">
    <text evidence="5">The sequence shown here is derived from an EMBL/GenBank/DDBJ whole genome shotgun (WGS) entry which is preliminary data.</text>
</comment>
<protein>
    <recommendedName>
        <fullName evidence="7">Annexin</fullName>
    </recommendedName>
</protein>
<reference evidence="5 6" key="1">
    <citation type="submission" date="2020-10" db="EMBL/GenBank/DDBJ databases">
        <title>The Coptis chinensis genome and diversification of protoberbering-type alkaloids.</title>
        <authorList>
            <person name="Wang B."/>
            <person name="Shu S."/>
            <person name="Song C."/>
            <person name="Liu Y."/>
        </authorList>
    </citation>
    <scope>NUCLEOTIDE SEQUENCE [LARGE SCALE GENOMIC DNA]</scope>
    <source>
        <strain evidence="5">HL-2020</strain>
        <tissue evidence="5">Leaf</tissue>
    </source>
</reference>
<organism evidence="5 6">
    <name type="scientific">Coptis chinensis</name>
    <dbReference type="NCBI Taxonomy" id="261450"/>
    <lineage>
        <taxon>Eukaryota</taxon>
        <taxon>Viridiplantae</taxon>
        <taxon>Streptophyta</taxon>
        <taxon>Embryophyta</taxon>
        <taxon>Tracheophyta</taxon>
        <taxon>Spermatophyta</taxon>
        <taxon>Magnoliopsida</taxon>
        <taxon>Ranunculales</taxon>
        <taxon>Ranunculaceae</taxon>
        <taxon>Coptidoideae</taxon>
        <taxon>Coptis</taxon>
    </lineage>
</organism>
<evidence type="ECO:0000313" key="5">
    <source>
        <dbReference type="EMBL" id="KAF9592285.1"/>
    </source>
</evidence>
<dbReference type="GO" id="GO:0005886">
    <property type="term" value="C:plasma membrane"/>
    <property type="evidence" value="ECO:0007669"/>
    <property type="project" value="TreeGrafter"/>
</dbReference>
<sequence>MMSGESWNMDCGEMKDSLGGLDKLVLPPACRESLEQIRETHKEMNGEELVKLLGKIDLSDQRNEVGTLVSLWLLDPHQRDAVTARNAFEHGDTNYKSLLEIYCGRKSSHILFIKQRYQTMFRRQLDQDIINAEPPSPYQRMLIAMAASHKSHHVDISQHIAKCDARRLYKTGEGRPGAIEESVVLEIFSKRSIPQLKITFSTYKRIYGHDYEKSLKKEVNGELGDAIRNVVQCLCNPAKHYAEILYSSIKGKIADKSASVRVIMDRAGIDMDDIQRVFKTKYGMELRDAIYEGVASGDCRDFLVALASMRSSY</sequence>
<dbReference type="InterPro" id="IPR018502">
    <property type="entry name" value="Annexin_repeat"/>
</dbReference>
<dbReference type="GO" id="GO:0009651">
    <property type="term" value="P:response to salt stress"/>
    <property type="evidence" value="ECO:0007669"/>
    <property type="project" value="TreeGrafter"/>
</dbReference>
<keyword evidence="1" id="KW-0677">Repeat</keyword>
<keyword evidence="6" id="KW-1185">Reference proteome</keyword>
<evidence type="ECO:0008006" key="7">
    <source>
        <dbReference type="Google" id="ProtNLM"/>
    </source>
</evidence>
<dbReference type="GO" id="GO:0005737">
    <property type="term" value="C:cytoplasm"/>
    <property type="evidence" value="ECO:0007669"/>
    <property type="project" value="TreeGrafter"/>
</dbReference>